<dbReference type="InterPro" id="IPR036237">
    <property type="entry name" value="Xyl_isomerase-like_sf"/>
</dbReference>
<dbReference type="EC" id="5.3.99.-" evidence="2"/>
<dbReference type="Pfam" id="PF01261">
    <property type="entry name" value="AP_endonuc_2"/>
    <property type="match status" value="1"/>
</dbReference>
<dbReference type="Proteomes" id="UP000019666">
    <property type="component" value="Unassembled WGS sequence"/>
</dbReference>
<dbReference type="SUPFAM" id="SSF51658">
    <property type="entry name" value="Xylose isomerase-like"/>
    <property type="match status" value="1"/>
</dbReference>
<keyword evidence="3" id="KW-1185">Reference proteome</keyword>
<dbReference type="STRING" id="442562.Rumeso_02512"/>
<protein>
    <submittedName>
        <fullName evidence="2">Inosose isomerase</fullName>
        <ecNumber evidence="2">5.3.99.-</ecNumber>
    </submittedName>
</protein>
<dbReference type="PIRSF" id="PIRSF036778">
    <property type="entry name" value="UCP036778"/>
    <property type="match status" value="1"/>
</dbReference>
<dbReference type="PATRIC" id="fig|442562.3.peg.2476"/>
<evidence type="ECO:0000313" key="3">
    <source>
        <dbReference type="Proteomes" id="UP000019666"/>
    </source>
</evidence>
<sequence>MLPFAINHMTLARRSYVELLDAAATLGCVGVEVRNDLPQPLFDGMAPEKAGELAREKGLRILALAEVKRFNDWSDAKREEALALMKVAVACGAEAVSLIPRNDNQGMGNGERQANLRVALRELKPMLEDHDLVGMVEPLGFEICALRHKAEAVDAIEALDATGRFRLVHDTFHHHLAHGGAFFPEHTGIVHVSGVVDPALAVNEMGDQHRVLVDGADRLGNVAQIAALQRLGWHGPISFEAFAPETHALHDPVSALRHSMDFIQAQLAAKAA</sequence>
<evidence type="ECO:0000259" key="1">
    <source>
        <dbReference type="Pfam" id="PF01261"/>
    </source>
</evidence>
<dbReference type="HOGENOM" id="CLU_067093_0_0_5"/>
<dbReference type="AlphaFoldDB" id="A0A017HQ49"/>
<gene>
    <name evidence="2" type="ORF">Rumeso_02512</name>
</gene>
<dbReference type="Gene3D" id="3.20.20.150">
    <property type="entry name" value="Divalent-metal-dependent TIM barrel enzymes"/>
    <property type="match status" value="1"/>
</dbReference>
<dbReference type="RefSeq" id="WP_037280036.1">
    <property type="nucleotide sequence ID" value="NZ_KK088569.1"/>
</dbReference>
<dbReference type="GO" id="GO:0016853">
    <property type="term" value="F:isomerase activity"/>
    <property type="evidence" value="ECO:0007669"/>
    <property type="project" value="UniProtKB-KW"/>
</dbReference>
<dbReference type="OrthoDB" id="2274384at2"/>
<dbReference type="PANTHER" id="PTHR12110:SF21">
    <property type="entry name" value="XYLOSE ISOMERASE-LIKE TIM BARREL DOMAIN-CONTAINING PROTEIN"/>
    <property type="match status" value="1"/>
</dbReference>
<organism evidence="2 3">
    <name type="scientific">Rubellimicrobium mesophilum DSM 19309</name>
    <dbReference type="NCBI Taxonomy" id="442562"/>
    <lineage>
        <taxon>Bacteria</taxon>
        <taxon>Pseudomonadati</taxon>
        <taxon>Pseudomonadota</taxon>
        <taxon>Alphaproteobacteria</taxon>
        <taxon>Rhodobacterales</taxon>
        <taxon>Roseobacteraceae</taxon>
        <taxon>Rubellimicrobium</taxon>
    </lineage>
</organism>
<proteinExistence type="predicted"/>
<accession>A0A017HQ49</accession>
<dbReference type="InterPro" id="IPR050312">
    <property type="entry name" value="IolE/XylAMocC-like"/>
</dbReference>
<dbReference type="InterPro" id="IPR013022">
    <property type="entry name" value="Xyl_isomerase-like_TIM-brl"/>
</dbReference>
<keyword evidence="2" id="KW-0413">Isomerase</keyword>
<feature type="domain" description="Xylose isomerase-like TIM barrel" evidence="1">
    <location>
        <begin position="20"/>
        <end position="265"/>
    </location>
</feature>
<reference evidence="2 3" key="1">
    <citation type="submission" date="2013-02" db="EMBL/GenBank/DDBJ databases">
        <authorList>
            <person name="Fiebig A."/>
            <person name="Goeker M."/>
            <person name="Klenk H.-P.P."/>
        </authorList>
    </citation>
    <scope>NUCLEOTIDE SEQUENCE [LARGE SCALE GENOMIC DNA]</scope>
    <source>
        <strain evidence="2 3">DSM 19309</strain>
    </source>
</reference>
<dbReference type="InterPro" id="IPR014621">
    <property type="entry name" value="UCP036778_sugar_epimerase"/>
</dbReference>
<comment type="caution">
    <text evidence="2">The sequence shown here is derived from an EMBL/GenBank/DDBJ whole genome shotgun (WGS) entry which is preliminary data.</text>
</comment>
<dbReference type="PANTHER" id="PTHR12110">
    <property type="entry name" value="HYDROXYPYRUVATE ISOMERASE"/>
    <property type="match status" value="1"/>
</dbReference>
<evidence type="ECO:0000313" key="2">
    <source>
        <dbReference type="EMBL" id="EYD75894.1"/>
    </source>
</evidence>
<name>A0A017HQ49_9RHOB</name>
<dbReference type="EMBL" id="AOSK01000064">
    <property type="protein sequence ID" value="EYD75894.1"/>
    <property type="molecule type" value="Genomic_DNA"/>
</dbReference>